<comment type="similarity">
    <text evidence="1">Belongs to the GppA/Ppx family.</text>
</comment>
<dbReference type="RefSeq" id="WP_203977923.1">
    <property type="nucleotide sequence ID" value="NZ_BAAAKY010000033.1"/>
</dbReference>
<protein>
    <recommendedName>
        <fullName evidence="4">Ppx/GppA phosphatase N-terminal domain-containing protein</fullName>
    </recommendedName>
</protein>
<dbReference type="Gene3D" id="3.30.420.40">
    <property type="match status" value="1"/>
</dbReference>
<feature type="compositionally biased region" description="Polar residues" evidence="3">
    <location>
        <begin position="321"/>
        <end position="331"/>
    </location>
</feature>
<organism evidence="5 6">
    <name type="scientific">Planotetraspora silvatica</name>
    <dbReference type="NCBI Taxonomy" id="234614"/>
    <lineage>
        <taxon>Bacteria</taxon>
        <taxon>Bacillati</taxon>
        <taxon>Actinomycetota</taxon>
        <taxon>Actinomycetes</taxon>
        <taxon>Streptosporangiales</taxon>
        <taxon>Streptosporangiaceae</taxon>
        <taxon>Planotetraspora</taxon>
    </lineage>
</organism>
<dbReference type="EMBL" id="BOOQ01000031">
    <property type="protein sequence ID" value="GII48467.1"/>
    <property type="molecule type" value="Genomic_DNA"/>
</dbReference>
<evidence type="ECO:0000256" key="2">
    <source>
        <dbReference type="ARBA" id="ARBA00022801"/>
    </source>
</evidence>
<evidence type="ECO:0000256" key="3">
    <source>
        <dbReference type="SAM" id="MobiDB-lite"/>
    </source>
</evidence>
<sequence length="331" mass="35029">MRLGVLDVGSNTVHLLVMDAHQGARPIPAFSHKEELRLAEHLVDGNRLSDEGAARLGATVADALRIAEDKGVEDLVAFATSAVRDAVNGEDVLSRIESGAPVGIQVLSGDDEARLTFLAVRRWFGWSSGRLLVVDIGGGSLEIASGIDEEPDVAVSLPLGAGRLTRDFFTSDPPPAEEVRLLRRHARAEIARRVGAVTRYGRADHAVATSKTFRQLARIAGAASSSEGPYVRRTLAHGALTEWTARLSAMPAAVRSKLPGVSVGRAPQLLAGAVVADAAMDLLGLPVLELCPWALREGMILRRLDQLPGGRPGALDGRGSAVSTGQRYESP</sequence>
<dbReference type="InterPro" id="IPR003695">
    <property type="entry name" value="Ppx_GppA_N"/>
</dbReference>
<dbReference type="InterPro" id="IPR050273">
    <property type="entry name" value="GppA/Ppx_hydrolase"/>
</dbReference>
<comment type="caution">
    <text evidence="5">The sequence shown here is derived from an EMBL/GenBank/DDBJ whole genome shotgun (WGS) entry which is preliminary data.</text>
</comment>
<keyword evidence="2" id="KW-0378">Hydrolase</keyword>
<keyword evidence="6" id="KW-1185">Reference proteome</keyword>
<accession>A0A8J3UNR7</accession>
<feature type="region of interest" description="Disordered" evidence="3">
    <location>
        <begin position="312"/>
        <end position="331"/>
    </location>
</feature>
<dbReference type="InterPro" id="IPR043129">
    <property type="entry name" value="ATPase_NBD"/>
</dbReference>
<reference evidence="5" key="1">
    <citation type="submission" date="2021-01" db="EMBL/GenBank/DDBJ databases">
        <title>Whole genome shotgun sequence of Planotetraspora silvatica NBRC 100141.</title>
        <authorList>
            <person name="Komaki H."/>
            <person name="Tamura T."/>
        </authorList>
    </citation>
    <scope>NUCLEOTIDE SEQUENCE</scope>
    <source>
        <strain evidence="5">NBRC 100141</strain>
    </source>
</reference>
<evidence type="ECO:0000313" key="5">
    <source>
        <dbReference type="EMBL" id="GII48467.1"/>
    </source>
</evidence>
<name>A0A8J3UNR7_9ACTN</name>
<gene>
    <name evidence="5" type="ORF">Psi02_48910</name>
</gene>
<dbReference type="PANTHER" id="PTHR30005:SF0">
    <property type="entry name" value="RETROGRADE REGULATION PROTEIN 2"/>
    <property type="match status" value="1"/>
</dbReference>
<evidence type="ECO:0000259" key="4">
    <source>
        <dbReference type="Pfam" id="PF02541"/>
    </source>
</evidence>
<proteinExistence type="inferred from homology"/>
<dbReference type="PANTHER" id="PTHR30005">
    <property type="entry name" value="EXOPOLYPHOSPHATASE"/>
    <property type="match status" value="1"/>
</dbReference>
<dbReference type="GO" id="GO:0016462">
    <property type="term" value="F:pyrophosphatase activity"/>
    <property type="evidence" value="ECO:0007669"/>
    <property type="project" value="TreeGrafter"/>
</dbReference>
<dbReference type="AlphaFoldDB" id="A0A8J3UNR7"/>
<dbReference type="Gene3D" id="3.30.420.150">
    <property type="entry name" value="Exopolyphosphatase. Domain 2"/>
    <property type="match status" value="1"/>
</dbReference>
<dbReference type="CDD" id="cd24056">
    <property type="entry name" value="ASKHA_NBD_MtPPX1-like"/>
    <property type="match status" value="1"/>
</dbReference>
<feature type="domain" description="Ppx/GppA phosphatase N-terminal" evidence="4">
    <location>
        <begin position="26"/>
        <end position="305"/>
    </location>
</feature>
<dbReference type="SUPFAM" id="SSF53067">
    <property type="entry name" value="Actin-like ATPase domain"/>
    <property type="match status" value="2"/>
</dbReference>
<evidence type="ECO:0000313" key="6">
    <source>
        <dbReference type="Proteomes" id="UP000644610"/>
    </source>
</evidence>
<evidence type="ECO:0000256" key="1">
    <source>
        <dbReference type="ARBA" id="ARBA00007125"/>
    </source>
</evidence>
<dbReference type="Proteomes" id="UP000644610">
    <property type="component" value="Unassembled WGS sequence"/>
</dbReference>
<dbReference type="Pfam" id="PF02541">
    <property type="entry name" value="Ppx-GppA"/>
    <property type="match status" value="1"/>
</dbReference>
<dbReference type="FunFam" id="3.30.420.150:FF:000006">
    <property type="entry name" value="Ppx/GppA family phosphatase"/>
    <property type="match status" value="1"/>
</dbReference>